<keyword evidence="2" id="KW-1185">Reference proteome</keyword>
<organism evidence="1 2">
    <name type="scientific">Halomarina rubra</name>
    <dbReference type="NCBI Taxonomy" id="2071873"/>
    <lineage>
        <taxon>Archaea</taxon>
        <taxon>Methanobacteriati</taxon>
        <taxon>Methanobacteriota</taxon>
        <taxon>Stenosarchaea group</taxon>
        <taxon>Halobacteria</taxon>
        <taxon>Halobacteriales</taxon>
        <taxon>Natronomonadaceae</taxon>
        <taxon>Halomarina</taxon>
    </lineage>
</organism>
<dbReference type="RefSeq" id="WP_250874341.1">
    <property type="nucleotide sequence ID" value="NZ_JALXFV010000007.1"/>
</dbReference>
<gene>
    <name evidence="1" type="ORF">ACFSBT_13910</name>
</gene>
<dbReference type="Proteomes" id="UP001597187">
    <property type="component" value="Unassembled WGS sequence"/>
</dbReference>
<dbReference type="AlphaFoldDB" id="A0ABD6AWV3"/>
<dbReference type="Pfam" id="PF12840">
    <property type="entry name" value="HTH_20"/>
    <property type="match status" value="1"/>
</dbReference>
<dbReference type="CDD" id="cd00090">
    <property type="entry name" value="HTH_ARSR"/>
    <property type="match status" value="1"/>
</dbReference>
<dbReference type="InterPro" id="IPR036388">
    <property type="entry name" value="WH-like_DNA-bd_sf"/>
</dbReference>
<evidence type="ECO:0000313" key="1">
    <source>
        <dbReference type="EMBL" id="MFD1514373.1"/>
    </source>
</evidence>
<proteinExistence type="predicted"/>
<evidence type="ECO:0000313" key="2">
    <source>
        <dbReference type="Proteomes" id="UP001597187"/>
    </source>
</evidence>
<dbReference type="Gene3D" id="1.10.10.10">
    <property type="entry name" value="Winged helix-like DNA-binding domain superfamily/Winged helix DNA-binding domain"/>
    <property type="match status" value="1"/>
</dbReference>
<dbReference type="SUPFAM" id="SSF46785">
    <property type="entry name" value="Winged helix' DNA-binding domain"/>
    <property type="match status" value="1"/>
</dbReference>
<reference evidence="1 2" key="1">
    <citation type="journal article" date="2019" name="Int. J. Syst. Evol. Microbiol.">
        <title>The Global Catalogue of Microorganisms (GCM) 10K type strain sequencing project: providing services to taxonomists for standard genome sequencing and annotation.</title>
        <authorList>
            <consortium name="The Broad Institute Genomics Platform"/>
            <consortium name="The Broad Institute Genome Sequencing Center for Infectious Disease"/>
            <person name="Wu L."/>
            <person name="Ma J."/>
        </authorList>
    </citation>
    <scope>NUCLEOTIDE SEQUENCE [LARGE SCALE GENOMIC DNA]</scope>
    <source>
        <strain evidence="1 2">CGMCC 1.12563</strain>
    </source>
</reference>
<name>A0ABD6AWV3_9EURY</name>
<dbReference type="InterPro" id="IPR011991">
    <property type="entry name" value="ArsR-like_HTH"/>
</dbReference>
<sequence>MDTPALQSVLDALDDPVCRELIKHLEGTATVSELSEAANVPLSTTYRKLDRLEEASLLKTETEIRRDGHHTTLYHVDFERVVVALDEDREFEVAVERPPKGAEERLAALWSEVRKET</sequence>
<accession>A0ABD6AWV3</accession>
<protein>
    <submittedName>
        <fullName evidence="1">ArsR/SmtB family transcription factor</fullName>
    </submittedName>
</protein>
<dbReference type="EMBL" id="JBHUDC010000007">
    <property type="protein sequence ID" value="MFD1514373.1"/>
    <property type="molecule type" value="Genomic_DNA"/>
</dbReference>
<dbReference type="InterPro" id="IPR036390">
    <property type="entry name" value="WH_DNA-bd_sf"/>
</dbReference>
<comment type="caution">
    <text evidence="1">The sequence shown here is derived from an EMBL/GenBank/DDBJ whole genome shotgun (WGS) entry which is preliminary data.</text>
</comment>